<evidence type="ECO:0000313" key="7">
    <source>
        <dbReference type="EMBL" id="MFC7068457.1"/>
    </source>
</evidence>
<gene>
    <name evidence="7" type="ORF">ACFQL9_02295</name>
</gene>
<keyword evidence="8" id="KW-1185">Reference proteome</keyword>
<accession>A0ABD5W917</accession>
<organism evidence="7 8">
    <name type="scientific">Halobaculum lipolyticum</name>
    <dbReference type="NCBI Taxonomy" id="3032001"/>
    <lineage>
        <taxon>Archaea</taxon>
        <taxon>Methanobacteriati</taxon>
        <taxon>Methanobacteriota</taxon>
        <taxon>Stenosarchaea group</taxon>
        <taxon>Halobacteria</taxon>
        <taxon>Halobacteriales</taxon>
        <taxon>Haloferacaceae</taxon>
        <taxon>Halobaculum</taxon>
    </lineage>
</organism>
<dbReference type="PROSITE" id="PS50249">
    <property type="entry name" value="MPN"/>
    <property type="match status" value="1"/>
</dbReference>
<keyword evidence="4" id="KW-0862">Zinc</keyword>
<reference evidence="7 8" key="1">
    <citation type="journal article" date="2019" name="Int. J. Syst. Evol. Microbiol.">
        <title>The Global Catalogue of Microorganisms (GCM) 10K type strain sequencing project: providing services to taxonomists for standard genome sequencing and annotation.</title>
        <authorList>
            <consortium name="The Broad Institute Genomics Platform"/>
            <consortium name="The Broad Institute Genome Sequencing Center for Infectious Disease"/>
            <person name="Wu L."/>
            <person name="Ma J."/>
        </authorList>
    </citation>
    <scope>NUCLEOTIDE SEQUENCE [LARGE SCALE GENOMIC DNA]</scope>
    <source>
        <strain evidence="7 8">DT31</strain>
    </source>
</reference>
<dbReference type="GO" id="GO:0008237">
    <property type="term" value="F:metallopeptidase activity"/>
    <property type="evidence" value="ECO:0007669"/>
    <property type="project" value="UniProtKB-KW"/>
</dbReference>
<evidence type="ECO:0000256" key="1">
    <source>
        <dbReference type="ARBA" id="ARBA00022670"/>
    </source>
</evidence>
<sequence>MRLFRSSELLGIAADTLEFALEASRDTHPNEYMGFLRATDARDLGLERRGQVITDVLVIPGTTSTPESATVQEHMRPNSSRAVGSIHSHPNGVLRPSDADLATFHAGEVHIILGAPYDRDCWKAFDADGDPRDLDVLDVALPDDEAFFDFDQTDIDAELYDE</sequence>
<dbReference type="InterPro" id="IPR028090">
    <property type="entry name" value="JAB_dom_prok"/>
</dbReference>
<keyword evidence="2" id="KW-0479">Metal-binding</keyword>
<name>A0ABD5W917_9EURY</name>
<evidence type="ECO:0000256" key="3">
    <source>
        <dbReference type="ARBA" id="ARBA00022801"/>
    </source>
</evidence>
<evidence type="ECO:0000256" key="4">
    <source>
        <dbReference type="ARBA" id="ARBA00022833"/>
    </source>
</evidence>
<dbReference type="AlphaFoldDB" id="A0ABD5W917"/>
<dbReference type="RefSeq" id="WP_284031429.1">
    <property type="nucleotide sequence ID" value="NZ_CP126154.1"/>
</dbReference>
<dbReference type="CDD" id="cd08072">
    <property type="entry name" value="MPN_archaeal"/>
    <property type="match status" value="1"/>
</dbReference>
<evidence type="ECO:0000256" key="5">
    <source>
        <dbReference type="ARBA" id="ARBA00023049"/>
    </source>
</evidence>
<dbReference type="GO" id="GO:0046872">
    <property type="term" value="F:metal ion binding"/>
    <property type="evidence" value="ECO:0007669"/>
    <property type="project" value="UniProtKB-KW"/>
</dbReference>
<dbReference type="InterPro" id="IPR037518">
    <property type="entry name" value="MPN"/>
</dbReference>
<dbReference type="SUPFAM" id="SSF102712">
    <property type="entry name" value="JAB1/MPN domain"/>
    <property type="match status" value="1"/>
</dbReference>
<dbReference type="EMBL" id="JBHTAH010000001">
    <property type="protein sequence ID" value="MFC7068457.1"/>
    <property type="molecule type" value="Genomic_DNA"/>
</dbReference>
<dbReference type="GeneID" id="81126324"/>
<keyword evidence="3" id="KW-0378">Hydrolase</keyword>
<dbReference type="Gene3D" id="3.40.140.10">
    <property type="entry name" value="Cytidine Deaminase, domain 2"/>
    <property type="match status" value="1"/>
</dbReference>
<dbReference type="Pfam" id="PF14464">
    <property type="entry name" value="Prok-JAB"/>
    <property type="match status" value="1"/>
</dbReference>
<keyword evidence="1" id="KW-0645">Protease</keyword>
<dbReference type="Proteomes" id="UP001596461">
    <property type="component" value="Unassembled WGS sequence"/>
</dbReference>
<feature type="domain" description="MPN" evidence="6">
    <location>
        <begin position="10"/>
        <end position="131"/>
    </location>
</feature>
<evidence type="ECO:0000313" key="8">
    <source>
        <dbReference type="Proteomes" id="UP001596461"/>
    </source>
</evidence>
<proteinExistence type="predicted"/>
<evidence type="ECO:0000256" key="2">
    <source>
        <dbReference type="ARBA" id="ARBA00022723"/>
    </source>
</evidence>
<evidence type="ECO:0000259" key="6">
    <source>
        <dbReference type="PROSITE" id="PS50249"/>
    </source>
</evidence>
<comment type="caution">
    <text evidence="7">The sequence shown here is derived from an EMBL/GenBank/DDBJ whole genome shotgun (WGS) entry which is preliminary data.</text>
</comment>
<keyword evidence="5" id="KW-0482">Metalloprotease</keyword>
<dbReference type="GO" id="GO:0006508">
    <property type="term" value="P:proteolysis"/>
    <property type="evidence" value="ECO:0007669"/>
    <property type="project" value="UniProtKB-KW"/>
</dbReference>
<protein>
    <submittedName>
        <fullName evidence="7">Mov34/MPN/PAD-1 family protein</fullName>
    </submittedName>
</protein>